<proteinExistence type="predicted"/>
<organism evidence="1">
    <name type="scientific">Zea mays</name>
    <name type="common">Maize</name>
    <dbReference type="NCBI Taxonomy" id="4577"/>
    <lineage>
        <taxon>Eukaryota</taxon>
        <taxon>Viridiplantae</taxon>
        <taxon>Streptophyta</taxon>
        <taxon>Embryophyta</taxon>
        <taxon>Tracheophyta</taxon>
        <taxon>Spermatophyta</taxon>
        <taxon>Magnoliopsida</taxon>
        <taxon>Liliopsida</taxon>
        <taxon>Poales</taxon>
        <taxon>Poaceae</taxon>
        <taxon>PACMAD clade</taxon>
        <taxon>Panicoideae</taxon>
        <taxon>Andropogonodae</taxon>
        <taxon>Andropogoneae</taxon>
        <taxon>Tripsacinae</taxon>
        <taxon>Zea</taxon>
    </lineage>
</organism>
<name>A0A1D6ERP7_MAIZE</name>
<dbReference type="InParanoid" id="A0A1D6ERP7"/>
<gene>
    <name evidence="1" type="ORF">ZEAMMB73_Zm00001d005954</name>
</gene>
<reference evidence="1" key="1">
    <citation type="submission" date="2015-12" db="EMBL/GenBank/DDBJ databases">
        <title>Update maize B73 reference genome by single molecule sequencing technologies.</title>
        <authorList>
            <consortium name="Maize Genome Sequencing Project"/>
            <person name="Ware D."/>
        </authorList>
    </citation>
    <scope>NUCLEOTIDE SEQUENCE [LARGE SCALE GENOMIC DNA]</scope>
    <source>
        <tissue evidence="1">Seedling</tissue>
    </source>
</reference>
<dbReference type="AlphaFoldDB" id="A0A1D6ERP7"/>
<sequence length="165" mass="17766">MIVLRIESLLSCLHYSSIGSSQVIAPGSAHTSQGRRMGGSSRGSILRTHYSSQSPAVGEFRAIYFVALSLVLLCAYEANSKQEKPTTSEGKKASDEINRNGQYCIHPLQTRRCSSGVGAMRRPTATRSTPPHAHIGRRSTISGEVRDRGVALGGDLRWGLGPDIT</sequence>
<dbReference type="PaxDb" id="4577-GRMZM2G455330_P01"/>
<accession>A0A1D6ERP7</accession>
<evidence type="ECO:0000313" key="1">
    <source>
        <dbReference type="EMBL" id="ONM22411.1"/>
    </source>
</evidence>
<protein>
    <submittedName>
        <fullName evidence="1">Uncharacterized protein</fullName>
    </submittedName>
</protein>
<dbReference type="EMBL" id="CM007648">
    <property type="protein sequence ID" value="ONM22411.1"/>
    <property type="molecule type" value="Genomic_DNA"/>
</dbReference>